<evidence type="ECO:0000256" key="10">
    <source>
        <dbReference type="ARBA" id="ARBA00023136"/>
    </source>
</evidence>
<keyword evidence="6 12" id="KW-0547">Nucleotide-binding</keyword>
<feature type="domain" description="Protein kinase" evidence="16">
    <location>
        <begin position="479"/>
        <end position="761"/>
    </location>
</feature>
<keyword evidence="3" id="KW-0808">Transferase</keyword>
<evidence type="ECO:0000256" key="6">
    <source>
        <dbReference type="ARBA" id="ARBA00022741"/>
    </source>
</evidence>
<evidence type="ECO:0000256" key="14">
    <source>
        <dbReference type="SAM" id="Phobius"/>
    </source>
</evidence>
<dbReference type="Gene3D" id="1.10.510.10">
    <property type="entry name" value="Transferase(Phosphotransferase) domain 1"/>
    <property type="match status" value="1"/>
</dbReference>
<reference evidence="17" key="1">
    <citation type="journal article" date="2023" name="Plant Biotechnol. J.">
        <title>Chromosome-level wild Hevea brasiliensis genome provides new tools for genomic-assisted breeding and valuable loci to elevate rubber yield.</title>
        <authorList>
            <person name="Cheng H."/>
            <person name="Song X."/>
            <person name="Hu Y."/>
            <person name="Wu T."/>
            <person name="Yang Q."/>
            <person name="An Z."/>
            <person name="Feng S."/>
            <person name="Deng Z."/>
            <person name="Wu W."/>
            <person name="Zeng X."/>
            <person name="Tu M."/>
            <person name="Wang X."/>
            <person name="Huang H."/>
        </authorList>
    </citation>
    <scope>NUCLEOTIDE SEQUENCE</scope>
    <source>
        <strain evidence="17">MT/VB/25A 57/8</strain>
    </source>
</reference>
<keyword evidence="18" id="KW-1185">Reference proteome</keyword>
<evidence type="ECO:0000256" key="13">
    <source>
        <dbReference type="SAM" id="MobiDB-lite"/>
    </source>
</evidence>
<evidence type="ECO:0000256" key="11">
    <source>
        <dbReference type="ARBA" id="ARBA00023180"/>
    </source>
</evidence>
<dbReference type="PROSITE" id="PS00108">
    <property type="entry name" value="PROTEIN_KINASE_ST"/>
    <property type="match status" value="1"/>
</dbReference>
<dbReference type="Gene3D" id="3.30.200.20">
    <property type="entry name" value="Phosphorylase Kinase, domain 1"/>
    <property type="match status" value="1"/>
</dbReference>
<dbReference type="InterPro" id="IPR001245">
    <property type="entry name" value="Ser-Thr/Tyr_kinase_cat_dom"/>
</dbReference>
<evidence type="ECO:0000256" key="4">
    <source>
        <dbReference type="ARBA" id="ARBA00022692"/>
    </source>
</evidence>
<dbReference type="PANTHER" id="PTHR27003">
    <property type="entry name" value="OS07G0166700 PROTEIN"/>
    <property type="match status" value="1"/>
</dbReference>
<feature type="signal peptide" evidence="15">
    <location>
        <begin position="1"/>
        <end position="26"/>
    </location>
</feature>
<dbReference type="PANTHER" id="PTHR27003:SF325">
    <property type="entry name" value="PROTEIN KINASE DOMAIN-CONTAINING PROTEIN"/>
    <property type="match status" value="1"/>
</dbReference>
<dbReference type="Proteomes" id="UP001174677">
    <property type="component" value="Chromosome 7"/>
</dbReference>
<evidence type="ECO:0000256" key="5">
    <source>
        <dbReference type="ARBA" id="ARBA00022729"/>
    </source>
</evidence>
<dbReference type="InterPro" id="IPR017441">
    <property type="entry name" value="Protein_kinase_ATP_BS"/>
</dbReference>
<protein>
    <recommendedName>
        <fullName evidence="16">Protein kinase domain-containing protein</fullName>
    </recommendedName>
</protein>
<feature type="chain" id="PRO_5046538530" description="Protein kinase domain-containing protein" evidence="15">
    <location>
        <begin position="27"/>
        <end position="822"/>
    </location>
</feature>
<feature type="compositionally biased region" description="Polar residues" evidence="13">
    <location>
        <begin position="809"/>
        <end position="822"/>
    </location>
</feature>
<evidence type="ECO:0000256" key="1">
    <source>
        <dbReference type="ARBA" id="ARBA00004479"/>
    </source>
</evidence>
<dbReference type="Pfam" id="PF07714">
    <property type="entry name" value="PK_Tyr_Ser-Thr"/>
    <property type="match status" value="1"/>
</dbReference>
<evidence type="ECO:0000313" key="18">
    <source>
        <dbReference type="Proteomes" id="UP001174677"/>
    </source>
</evidence>
<sequence length="822" mass="92138">MEKLHIHNKMSPLFLLFISLLSFSLAYSNTPFKHFINCGSDSSVNVSGRTFVGDINSNSSFTLGNSEAIYSSSPLPNTSSLYRAARLFRQKSQFELSITKHGTYMVRLHFFAFESQGINLNNALFDVSTLNFSLLSKFRVQNSFPVIKEFFLTINVGKLGIQFSPSSFAFVNAIEVFLLPTNFIMDNATAVPSVKNEKGSYYGLLSKALQTIHRINVGGPEIKESNDSLWRNWMQDEGYVIYPTSAKTCAFYNGTLGEGPKPISDIAPDLVYRTCKEVKDNSREADLQNITWRFSVRKKTRHFVRFHFCNNIRAVFAFNLYIDGEKTKEINTYDYPNIYDLVVDSDDSGHLKISVGPNDHIDKQAYLNGLEIMEFVMNKSSVLALPPEGQQNKSLFIIIGSVGGVASVSILIFLIMLGRKWGRAKPVKEVALKAMLPCRIRSSHHRSIAKRNGIASPVPNLNLKLKISFAEIVAATKNFNKKFLIGEGGFGKVYKGILKNGMKVAVKRSDSSHGQGIPEFRTEVMVLSKIRHRHLVSLVGYCSEGAEMILVYEFMENGTLRDHLYKRKDKAKRLSMQSKLSWKQRLEICIGTAKGLHYLHTGLDGGIIHRDVKSTNILLDEYYVAKVADFGLSKSGPSDPDHFSMDIKGSFGYLDPEYFRTLQLTHKSDAYSFGVVLLEVLCARPPIVNSSQREEINLAEWGLFWQKRGELEKVIDPLLVGHINPPSLRKFGEIVENCLKLEGAGRPTMLDVCWDLEYALQLQQTAVHRMPHEDSNTDASAMVLPVAQRSSSNSFSVTEEKAPMGWDGGSNTTSALVESSYN</sequence>
<dbReference type="EMBL" id="JARPOI010000007">
    <property type="protein sequence ID" value="KAJ9177313.1"/>
    <property type="molecule type" value="Genomic_DNA"/>
</dbReference>
<dbReference type="SUPFAM" id="SSF56112">
    <property type="entry name" value="Protein kinase-like (PK-like)"/>
    <property type="match status" value="1"/>
</dbReference>
<keyword evidence="5 15" id="KW-0732">Signal</keyword>
<feature type="region of interest" description="Disordered" evidence="13">
    <location>
        <begin position="794"/>
        <end position="822"/>
    </location>
</feature>
<comment type="subcellular location">
    <subcellularLocation>
        <location evidence="1">Membrane</location>
        <topology evidence="1">Single-pass type I membrane protein</topology>
    </subcellularLocation>
</comment>
<feature type="transmembrane region" description="Helical" evidence="14">
    <location>
        <begin position="395"/>
        <end position="418"/>
    </location>
</feature>
<name>A0ABQ9MCG7_HEVBR</name>
<dbReference type="PROSITE" id="PS50011">
    <property type="entry name" value="PROTEIN_KINASE_DOM"/>
    <property type="match status" value="1"/>
</dbReference>
<keyword evidence="4 14" id="KW-0812">Transmembrane</keyword>
<organism evidence="17 18">
    <name type="scientific">Hevea brasiliensis</name>
    <name type="common">Para rubber tree</name>
    <name type="synonym">Siphonia brasiliensis</name>
    <dbReference type="NCBI Taxonomy" id="3981"/>
    <lineage>
        <taxon>Eukaryota</taxon>
        <taxon>Viridiplantae</taxon>
        <taxon>Streptophyta</taxon>
        <taxon>Embryophyta</taxon>
        <taxon>Tracheophyta</taxon>
        <taxon>Spermatophyta</taxon>
        <taxon>Magnoliopsida</taxon>
        <taxon>eudicotyledons</taxon>
        <taxon>Gunneridae</taxon>
        <taxon>Pentapetalae</taxon>
        <taxon>rosids</taxon>
        <taxon>fabids</taxon>
        <taxon>Malpighiales</taxon>
        <taxon>Euphorbiaceae</taxon>
        <taxon>Crotonoideae</taxon>
        <taxon>Micrandreae</taxon>
        <taxon>Hevea</taxon>
    </lineage>
</organism>
<evidence type="ECO:0000256" key="2">
    <source>
        <dbReference type="ARBA" id="ARBA00022527"/>
    </source>
</evidence>
<keyword evidence="10 14" id="KW-0472">Membrane</keyword>
<dbReference type="PROSITE" id="PS00107">
    <property type="entry name" value="PROTEIN_KINASE_ATP"/>
    <property type="match status" value="1"/>
</dbReference>
<evidence type="ECO:0000256" key="7">
    <source>
        <dbReference type="ARBA" id="ARBA00022777"/>
    </source>
</evidence>
<dbReference type="Pfam" id="PF12819">
    <property type="entry name" value="Malectin_like"/>
    <property type="match status" value="1"/>
</dbReference>
<dbReference type="InterPro" id="IPR000719">
    <property type="entry name" value="Prot_kinase_dom"/>
</dbReference>
<gene>
    <name evidence="17" type="ORF">P3X46_012547</name>
</gene>
<evidence type="ECO:0000256" key="3">
    <source>
        <dbReference type="ARBA" id="ARBA00022679"/>
    </source>
</evidence>
<evidence type="ECO:0000259" key="16">
    <source>
        <dbReference type="PROSITE" id="PS50011"/>
    </source>
</evidence>
<dbReference type="InterPro" id="IPR011009">
    <property type="entry name" value="Kinase-like_dom_sf"/>
</dbReference>
<evidence type="ECO:0000313" key="17">
    <source>
        <dbReference type="EMBL" id="KAJ9177313.1"/>
    </source>
</evidence>
<dbReference type="Gene3D" id="2.60.120.430">
    <property type="entry name" value="Galactose-binding lectin"/>
    <property type="match status" value="2"/>
</dbReference>
<evidence type="ECO:0000256" key="15">
    <source>
        <dbReference type="SAM" id="SignalP"/>
    </source>
</evidence>
<comment type="caution">
    <text evidence="17">The sequence shown here is derived from an EMBL/GenBank/DDBJ whole genome shotgun (WGS) entry which is preliminary data.</text>
</comment>
<feature type="binding site" evidence="12">
    <location>
        <position position="507"/>
    </location>
    <ligand>
        <name>ATP</name>
        <dbReference type="ChEBI" id="CHEBI:30616"/>
    </ligand>
</feature>
<proteinExistence type="predicted"/>
<evidence type="ECO:0000256" key="8">
    <source>
        <dbReference type="ARBA" id="ARBA00022840"/>
    </source>
</evidence>
<evidence type="ECO:0000256" key="9">
    <source>
        <dbReference type="ARBA" id="ARBA00022989"/>
    </source>
</evidence>
<dbReference type="InterPro" id="IPR024788">
    <property type="entry name" value="Malectin-like_Carb-bd_dom"/>
</dbReference>
<dbReference type="InterPro" id="IPR045272">
    <property type="entry name" value="ANXUR1/2-like"/>
</dbReference>
<dbReference type="InterPro" id="IPR008271">
    <property type="entry name" value="Ser/Thr_kinase_AS"/>
</dbReference>
<dbReference type="SMART" id="SM00220">
    <property type="entry name" value="S_TKc"/>
    <property type="match status" value="1"/>
</dbReference>
<keyword evidence="7" id="KW-0418">Kinase</keyword>
<accession>A0ABQ9MCG7</accession>
<keyword evidence="9 14" id="KW-1133">Transmembrane helix</keyword>
<keyword evidence="2" id="KW-0723">Serine/threonine-protein kinase</keyword>
<evidence type="ECO:0000256" key="12">
    <source>
        <dbReference type="PROSITE-ProRule" id="PRU10141"/>
    </source>
</evidence>
<keyword evidence="11" id="KW-0325">Glycoprotein</keyword>
<keyword evidence="8 12" id="KW-0067">ATP-binding</keyword>